<dbReference type="EMBL" id="CP088280">
    <property type="protein sequence ID" value="UGX97855.1"/>
    <property type="molecule type" value="Genomic_DNA"/>
</dbReference>
<dbReference type="Proteomes" id="UP000564836">
    <property type="component" value="Chromosome"/>
</dbReference>
<sequence>MPFLGGVGAFTAVIVTRTGLTSAVWLAGQRCAPCSETRTFAAKHLGAIRAKIAELRVLEARVASLVSGCEATCSGSVAPDCVILQSGCGPHSAPS</sequence>
<evidence type="ECO:0000313" key="2">
    <source>
        <dbReference type="EMBL" id="UGX97855.1"/>
    </source>
</evidence>
<accession>A0A7Z0QKL4</accession>
<reference evidence="2 3" key="3">
    <citation type="journal article" date="2022" name="Int. J. Syst. Evol. Microbiol.">
        <title>Strains of Bradyrhizobium barranii sp. nov. associated with legumes native to Canada are symbionts of soybeans and belong to different subspecies (subsp. barranii subsp. nov. and subsp. apii subsp. nov.) and symbiovars (sv. glycinearum and sv. septentrionale).</title>
        <authorList>
            <person name="Bromfield E.S.P."/>
            <person name="Cloutier S."/>
            <person name="Wasai-Hara S."/>
            <person name="Minamisawa K."/>
        </authorList>
    </citation>
    <scope>NUCLEOTIDE SEQUENCE [LARGE SCALE GENOMIC DNA]</scope>
    <source>
        <strain evidence="2 3">323S2</strain>
    </source>
</reference>
<dbReference type="EMBL" id="JACBFH010000001">
    <property type="protein sequence ID" value="NYY95339.1"/>
    <property type="molecule type" value="Genomic_DNA"/>
</dbReference>
<evidence type="ECO:0000313" key="3">
    <source>
        <dbReference type="Proteomes" id="UP000564836"/>
    </source>
</evidence>
<reference evidence="1" key="2">
    <citation type="submission" date="2020-06" db="EMBL/GenBank/DDBJ databases">
        <title>Whole Genome Sequence of Bradyrhizobium sp. Strain 323S2.</title>
        <authorList>
            <person name="Bromfield E.S.P."/>
        </authorList>
    </citation>
    <scope>NUCLEOTIDE SEQUENCE [LARGE SCALE GENOMIC DNA]</scope>
    <source>
        <strain evidence="1">323S2</strain>
    </source>
</reference>
<reference evidence="2 3" key="1">
    <citation type="journal article" date="2017" name="Syst. Appl. Microbiol.">
        <title>Soybeans inoculated with root zone soils of Canadian native legumes harbour diverse and novel Bradyrhizobium spp. that possess agricultural potential.</title>
        <authorList>
            <person name="Bromfield E.S.P."/>
            <person name="Cloutier S."/>
            <person name="Tambong J.T."/>
            <person name="Tran Thi T.V."/>
        </authorList>
    </citation>
    <scope>NUCLEOTIDE SEQUENCE [LARGE SCALE GENOMIC DNA]</scope>
    <source>
        <strain evidence="2 3">323S2</strain>
    </source>
</reference>
<organism evidence="1">
    <name type="scientific">Bradyrhizobium barranii subsp. barranii</name>
    <dbReference type="NCBI Taxonomy" id="2823807"/>
    <lineage>
        <taxon>Bacteria</taxon>
        <taxon>Pseudomonadati</taxon>
        <taxon>Pseudomonadota</taxon>
        <taxon>Alphaproteobacteria</taxon>
        <taxon>Hyphomicrobiales</taxon>
        <taxon>Nitrobacteraceae</taxon>
        <taxon>Bradyrhizobium</taxon>
        <taxon>Bradyrhizobium barranii</taxon>
    </lineage>
</organism>
<dbReference type="RefSeq" id="WP_063983100.1">
    <property type="nucleotide sequence ID" value="NZ_CP088280.1"/>
</dbReference>
<name>A0A7Z0QKL4_9BRAD</name>
<dbReference type="Gene3D" id="1.10.1660.10">
    <property type="match status" value="1"/>
</dbReference>
<gene>
    <name evidence="2" type="ORF">G6321_00023020</name>
    <name evidence="1" type="ORF">G6321_45170</name>
</gene>
<protein>
    <recommendedName>
        <fullName evidence="4">MerR family transcriptional regulator</fullName>
    </recommendedName>
</protein>
<evidence type="ECO:0008006" key="4">
    <source>
        <dbReference type="Google" id="ProtNLM"/>
    </source>
</evidence>
<dbReference type="AlphaFoldDB" id="A0A7Z0QKL4"/>
<proteinExistence type="predicted"/>
<evidence type="ECO:0000313" key="1">
    <source>
        <dbReference type="EMBL" id="NYY95339.1"/>
    </source>
</evidence>